<evidence type="ECO:0000256" key="6">
    <source>
        <dbReference type="ARBA" id="ARBA00023242"/>
    </source>
</evidence>
<dbReference type="GO" id="GO:0045944">
    <property type="term" value="P:positive regulation of transcription by RNA polymerase II"/>
    <property type="evidence" value="ECO:0007669"/>
    <property type="project" value="UniProtKB-ARBA"/>
</dbReference>
<gene>
    <name evidence="10" type="ORF">KVT40_007156</name>
</gene>
<sequence>MSTPTPGPHGHAAKHATPSHTGATPRSVPSPALNRQHASSLSARQPKQLPGGVAMAPSLSQASNTSGGARTGAAAGLGINNAGIKIEGVSPHNHHLAHGLNFASPAGMMLDGMGMGTPAIGDPGTGLTGMGGVGMDISLSSMGISLQDRAKRDEDEERRKKLKGVLDRLGGRGPTRGTNHSGMGRVSDEGVRRVGRWAGLDVEVENRYEGKEWEGNRPIVIAGRNAVLIDLAFANHEPSKVEVTFNSEDEAVLAHASGAAQVLMQDLAAKDNVALINTRLDDFASNLQRLATLDKLSSQSLNCVDALTGIYQSLKKLYEHEKQIAVALYSDTDNNQAQSVERDVMNKRSGRPGMHVGGRVGLSLDYWNQTATGQEVHAEGLHSLELAVESSDPTTFPSVRISKDWISDRVLKPVEESTDPTDLISDKPTLDWLEPEPTLIQPSKENNDALSVDASVKQPDVRFVAYLHPPVVMPYTVATQIRQACGTSSLNISETLQLYETNLLNLPTTTRQNLNEVVTVSEQKTFVQRPDSAKDISHRTTLYVPKVDYGYTLKEIPFSHPRQIVDILPTLRQWVSFGTILRTAFPGPASPSTTMTTQAAKSGRPKTQSKKLASGKKFALDALLNGGTPAEGAEADCVPIDITISVIPPTPTMGFFFPVGDRLGSISLSVGTDGQMAVIGQDIVPDETSGDEMGNGTDGMDVDNPTLEAKRKMARALEVTGHVGVWVEWVRQRFG</sequence>
<evidence type="ECO:0000256" key="5">
    <source>
        <dbReference type="ARBA" id="ARBA00023163"/>
    </source>
</evidence>
<keyword evidence="11" id="KW-1185">Reference proteome</keyword>
<evidence type="ECO:0000313" key="10">
    <source>
        <dbReference type="EMBL" id="KAG8625405.1"/>
    </source>
</evidence>
<feature type="domain" description="Mediator complex subunit Med1" evidence="9">
    <location>
        <begin position="184"/>
        <end position="585"/>
    </location>
</feature>
<evidence type="ECO:0000259" key="9">
    <source>
        <dbReference type="Pfam" id="PF10744"/>
    </source>
</evidence>
<dbReference type="Pfam" id="PF10744">
    <property type="entry name" value="Med1"/>
    <property type="match status" value="1"/>
</dbReference>
<dbReference type="GO" id="GO:0016592">
    <property type="term" value="C:mediator complex"/>
    <property type="evidence" value="ECO:0007669"/>
    <property type="project" value="InterPro"/>
</dbReference>
<keyword evidence="3 7" id="KW-0805">Transcription regulation</keyword>
<comment type="similarity">
    <text evidence="2 7">Belongs to the Mediator complex subunit 1 family.</text>
</comment>
<dbReference type="PANTHER" id="PTHR35041">
    <property type="entry name" value="MEDIATOR OF RNA POLYMERASE II TRANSCRIPTION SUBUNIT 1"/>
    <property type="match status" value="1"/>
</dbReference>
<comment type="caution">
    <text evidence="10">The sequence shown here is derived from an EMBL/GenBank/DDBJ whole genome shotgun (WGS) entry which is preliminary data.</text>
</comment>
<dbReference type="PANTHER" id="PTHR35041:SF4">
    <property type="entry name" value="MEDIATOR OF RNA POLYMERASE II TRANSCRIPTION SUBUNIT 1"/>
    <property type="match status" value="1"/>
</dbReference>
<keyword evidence="4 7" id="KW-0010">Activator</keyword>
<dbReference type="Proteomes" id="UP000809789">
    <property type="component" value="Unassembled WGS sequence"/>
</dbReference>
<dbReference type="EMBL" id="JAESVG020000008">
    <property type="protein sequence ID" value="KAG8625405.1"/>
    <property type="molecule type" value="Genomic_DNA"/>
</dbReference>
<evidence type="ECO:0000256" key="4">
    <source>
        <dbReference type="ARBA" id="ARBA00023159"/>
    </source>
</evidence>
<dbReference type="OrthoDB" id="5310959at2759"/>
<feature type="compositionally biased region" description="Polar residues" evidence="8">
    <location>
        <begin position="590"/>
        <end position="600"/>
    </location>
</feature>
<dbReference type="AlphaFoldDB" id="A0A8K0L0V3"/>
<evidence type="ECO:0000256" key="2">
    <source>
        <dbReference type="ARBA" id="ARBA00006210"/>
    </source>
</evidence>
<feature type="region of interest" description="Disordered" evidence="8">
    <location>
        <begin position="1"/>
        <end position="70"/>
    </location>
</feature>
<reference evidence="10" key="1">
    <citation type="submission" date="2021-07" db="EMBL/GenBank/DDBJ databases">
        <title>Elsinoe batatas strain:CRI-CJ2 Genome sequencing and assembly.</title>
        <authorList>
            <person name="Huang L."/>
        </authorList>
    </citation>
    <scope>NUCLEOTIDE SEQUENCE</scope>
    <source>
        <strain evidence="10">CRI-CJ2</strain>
    </source>
</reference>
<feature type="region of interest" description="Disordered" evidence="8">
    <location>
        <begin position="167"/>
        <end position="186"/>
    </location>
</feature>
<feature type="region of interest" description="Disordered" evidence="8">
    <location>
        <begin position="588"/>
        <end position="612"/>
    </location>
</feature>
<accession>A0A8K0L0V3</accession>
<evidence type="ECO:0000256" key="7">
    <source>
        <dbReference type="RuleBase" id="RU364059"/>
    </source>
</evidence>
<evidence type="ECO:0000256" key="1">
    <source>
        <dbReference type="ARBA" id="ARBA00004123"/>
    </source>
</evidence>
<evidence type="ECO:0000256" key="3">
    <source>
        <dbReference type="ARBA" id="ARBA00023015"/>
    </source>
</evidence>
<evidence type="ECO:0000256" key="8">
    <source>
        <dbReference type="SAM" id="MobiDB-lite"/>
    </source>
</evidence>
<proteinExistence type="inferred from homology"/>
<keyword evidence="5 7" id="KW-0804">Transcription</keyword>
<comment type="subcellular location">
    <subcellularLocation>
        <location evidence="1 7">Nucleus</location>
    </subcellularLocation>
</comment>
<evidence type="ECO:0000313" key="11">
    <source>
        <dbReference type="Proteomes" id="UP000809789"/>
    </source>
</evidence>
<name>A0A8K0L0V3_9PEZI</name>
<organism evidence="10 11">
    <name type="scientific">Elsinoe batatas</name>
    <dbReference type="NCBI Taxonomy" id="2601811"/>
    <lineage>
        <taxon>Eukaryota</taxon>
        <taxon>Fungi</taxon>
        <taxon>Dikarya</taxon>
        <taxon>Ascomycota</taxon>
        <taxon>Pezizomycotina</taxon>
        <taxon>Dothideomycetes</taxon>
        <taxon>Dothideomycetidae</taxon>
        <taxon>Myriangiales</taxon>
        <taxon>Elsinoaceae</taxon>
        <taxon>Elsinoe</taxon>
    </lineage>
</organism>
<protein>
    <recommendedName>
        <fullName evidence="7">Mediator of RNA polymerase II transcription subunit 1</fullName>
    </recommendedName>
    <alternativeName>
        <fullName evidence="7">Mediator complex subunit 1</fullName>
    </alternativeName>
</protein>
<dbReference type="InterPro" id="IPR019680">
    <property type="entry name" value="Mediator_Med1"/>
</dbReference>
<dbReference type="GO" id="GO:0003712">
    <property type="term" value="F:transcription coregulator activity"/>
    <property type="evidence" value="ECO:0007669"/>
    <property type="project" value="InterPro"/>
</dbReference>
<comment type="function">
    <text evidence="7">Component of the Mediator complex, a coactivator involved in the regulated transcription of nearly all RNA polymerase II-dependent genes. Mediator functions as a bridge to convey information from gene-specific regulatory proteins to the basal RNA polymerase II transcription machinery. Mediator is recruited to promoters by direct interactions with regulatory proteins and serves as a scaffold for the assembly of a functional preinitiation complex with RNA polymerase II and the general transcription factors.</text>
</comment>
<keyword evidence="6 7" id="KW-0539">Nucleus</keyword>
<feature type="compositionally biased region" description="Polar residues" evidence="8">
    <location>
        <begin position="36"/>
        <end position="45"/>
    </location>
</feature>